<accession>A0A4R7P183</accession>
<feature type="transmembrane region" description="Helical" evidence="8">
    <location>
        <begin position="220"/>
        <end position="237"/>
    </location>
</feature>
<evidence type="ECO:0000256" key="8">
    <source>
        <dbReference type="RuleBase" id="RU363041"/>
    </source>
</evidence>
<feature type="transmembrane region" description="Helical" evidence="8">
    <location>
        <begin position="126"/>
        <end position="148"/>
    </location>
</feature>
<evidence type="ECO:0000256" key="1">
    <source>
        <dbReference type="ARBA" id="ARBA00004651"/>
    </source>
</evidence>
<keyword evidence="7 8" id="KW-0472">Membrane</keyword>
<feature type="transmembrane region" description="Helical" evidence="8">
    <location>
        <begin position="188"/>
        <end position="208"/>
    </location>
</feature>
<evidence type="ECO:0000256" key="2">
    <source>
        <dbReference type="ARBA" id="ARBA00009142"/>
    </source>
</evidence>
<dbReference type="InterPro" id="IPR002781">
    <property type="entry name" value="TM_pro_TauE-like"/>
</dbReference>
<protein>
    <recommendedName>
        <fullName evidence="8">Probable membrane transporter protein</fullName>
    </recommendedName>
</protein>
<dbReference type="AlphaFoldDB" id="A0A4R7P183"/>
<comment type="similarity">
    <text evidence="2 8">Belongs to the 4-toluene sulfonate uptake permease (TSUP) (TC 2.A.102) family.</text>
</comment>
<evidence type="ECO:0000256" key="7">
    <source>
        <dbReference type="ARBA" id="ARBA00023136"/>
    </source>
</evidence>
<dbReference type="Proteomes" id="UP000295341">
    <property type="component" value="Unassembled WGS sequence"/>
</dbReference>
<proteinExistence type="inferred from homology"/>
<dbReference type="Pfam" id="PF01925">
    <property type="entry name" value="TauE"/>
    <property type="match status" value="1"/>
</dbReference>
<reference evidence="9 10" key="1">
    <citation type="submission" date="2019-03" db="EMBL/GenBank/DDBJ databases">
        <title>Genomic Encyclopedia of Type Strains, Phase IV (KMG-IV): sequencing the most valuable type-strain genomes for metagenomic binning, comparative biology and taxonomic classification.</title>
        <authorList>
            <person name="Goeker M."/>
        </authorList>
    </citation>
    <scope>NUCLEOTIDE SEQUENCE [LARGE SCALE GENOMIC DNA]</scope>
    <source>
        <strain evidence="9 10">DSM 26377</strain>
    </source>
</reference>
<evidence type="ECO:0000313" key="10">
    <source>
        <dbReference type="Proteomes" id="UP000295341"/>
    </source>
</evidence>
<comment type="caution">
    <text evidence="9">The sequence shown here is derived from an EMBL/GenBank/DDBJ whole genome shotgun (WGS) entry which is preliminary data.</text>
</comment>
<keyword evidence="4 8" id="KW-1003">Cell membrane</keyword>
<feature type="transmembrane region" description="Helical" evidence="8">
    <location>
        <begin position="29"/>
        <end position="51"/>
    </location>
</feature>
<dbReference type="InterPro" id="IPR052017">
    <property type="entry name" value="TSUP"/>
</dbReference>
<gene>
    <name evidence="9" type="ORF">DFR24_3639</name>
</gene>
<dbReference type="EMBL" id="SOBT01000010">
    <property type="protein sequence ID" value="TDU26610.1"/>
    <property type="molecule type" value="Genomic_DNA"/>
</dbReference>
<dbReference type="RefSeq" id="WP_246051703.1">
    <property type="nucleotide sequence ID" value="NZ_MWIN01000007.1"/>
</dbReference>
<feature type="transmembrane region" description="Helical" evidence="8">
    <location>
        <begin position="72"/>
        <end position="90"/>
    </location>
</feature>
<comment type="subcellular location">
    <subcellularLocation>
        <location evidence="1 8">Cell membrane</location>
        <topology evidence="1 8">Multi-pass membrane protein</topology>
    </subcellularLocation>
</comment>
<organism evidence="9 10">
    <name type="scientific">Panacagrimonas perspica</name>
    <dbReference type="NCBI Taxonomy" id="381431"/>
    <lineage>
        <taxon>Bacteria</taxon>
        <taxon>Pseudomonadati</taxon>
        <taxon>Pseudomonadota</taxon>
        <taxon>Gammaproteobacteria</taxon>
        <taxon>Nevskiales</taxon>
        <taxon>Nevskiaceae</taxon>
        <taxon>Panacagrimonas</taxon>
    </lineage>
</organism>
<keyword evidence="3" id="KW-0813">Transport</keyword>
<dbReference type="GO" id="GO:0005886">
    <property type="term" value="C:plasma membrane"/>
    <property type="evidence" value="ECO:0007669"/>
    <property type="project" value="UniProtKB-SubCell"/>
</dbReference>
<evidence type="ECO:0000256" key="4">
    <source>
        <dbReference type="ARBA" id="ARBA00022475"/>
    </source>
</evidence>
<dbReference type="PANTHER" id="PTHR30269:SF37">
    <property type="entry name" value="MEMBRANE TRANSPORTER PROTEIN"/>
    <property type="match status" value="1"/>
</dbReference>
<evidence type="ECO:0000313" key="9">
    <source>
        <dbReference type="EMBL" id="TDU26610.1"/>
    </source>
</evidence>
<evidence type="ECO:0000256" key="3">
    <source>
        <dbReference type="ARBA" id="ARBA00022448"/>
    </source>
</evidence>
<sequence>MDPLALTLTVFAFLTSALSGLAGMGGGTILIGVFFALGLTPVEAVPLFAAVQFVSNSSRTIAYVRHVEWHGAAWFALALVPATFLLAPFAEDVNSDVVRLILAGLILASLVPTRDGAAPLPPRPSFVLAGLLNGSIGMFVGATGLFVGRLFLRPEWRKETTIATLAFTQVIGHGMRVIAYGFVGYSALARPALLVPLCVAVVAGTWTGKHLNGRISEERFAGLFKAILGILSIKLLFDAARGFGWI</sequence>
<keyword evidence="10" id="KW-1185">Reference proteome</keyword>
<keyword evidence="5 8" id="KW-0812">Transmembrane</keyword>
<dbReference type="PANTHER" id="PTHR30269">
    <property type="entry name" value="TRANSMEMBRANE PROTEIN YFCA"/>
    <property type="match status" value="1"/>
</dbReference>
<evidence type="ECO:0000256" key="6">
    <source>
        <dbReference type="ARBA" id="ARBA00022989"/>
    </source>
</evidence>
<name>A0A4R7P183_9GAMM</name>
<keyword evidence="6 8" id="KW-1133">Transmembrane helix</keyword>
<evidence type="ECO:0000256" key="5">
    <source>
        <dbReference type="ARBA" id="ARBA00022692"/>
    </source>
</evidence>